<evidence type="ECO:0000256" key="1">
    <source>
        <dbReference type="ARBA" id="ARBA00022722"/>
    </source>
</evidence>
<feature type="zinc finger region" description="C3H1-type" evidence="6">
    <location>
        <begin position="52"/>
        <end position="80"/>
    </location>
</feature>
<dbReference type="InterPro" id="IPR000571">
    <property type="entry name" value="Znf_CCCH"/>
</dbReference>
<dbReference type="Proteomes" id="UP000441208">
    <property type="component" value="Unassembled WGS sequence"/>
</dbReference>
<organism evidence="11 21">
    <name type="scientific">Phytophthora fragariae</name>
    <dbReference type="NCBI Taxonomy" id="53985"/>
    <lineage>
        <taxon>Eukaryota</taxon>
        <taxon>Sar</taxon>
        <taxon>Stramenopiles</taxon>
        <taxon>Oomycota</taxon>
        <taxon>Peronosporomycetes</taxon>
        <taxon>Peronosporales</taxon>
        <taxon>Peronosporaceae</taxon>
        <taxon>Phytophthora</taxon>
    </lineage>
</organism>
<evidence type="ECO:0000313" key="19">
    <source>
        <dbReference type="Proteomes" id="UP000437068"/>
    </source>
</evidence>
<dbReference type="Proteomes" id="UP000433483">
    <property type="component" value="Unassembled WGS sequence"/>
</dbReference>
<evidence type="ECO:0000256" key="4">
    <source>
        <dbReference type="ARBA" id="ARBA00022801"/>
    </source>
</evidence>
<evidence type="ECO:0000256" key="2">
    <source>
        <dbReference type="ARBA" id="ARBA00022723"/>
    </source>
</evidence>
<sequence length="464" mass="51079">MSTSACRFFQSPQGCFRGTSCTFRHDGESSSVDDVALSAANPYANGSIPSASTQPRACRFFQAEGGCRNGSSCPFIHDAGASGPEASEFAPYDDLVAPPLPQDYAVAVASGGAVFYNHPGLSPPMMMVPPSEVEAPGDEDATTTTTPPRRKLQIQANPQKKETICEILPVLTRDIEGPFFAIDVECVATGNGTNDRDVARIAVVDEDEKVVFDQYVKPTKPIVSYLTQLTGITESNLEEAPDLETALVRLKAILPVESVIVGQSIKKDLEWLTLQKPTDYKGEFDVADLFRLPMQSTNGVVRYRYFSLRHVAKYLLGQEIQEADHDPVIDARYAMKVFKKFRYLHESPGRRDAVLQTLLKTPRTPSFADRYPVIDGVSMRAPRKGRSSPSVRNANRIAAENAQQATNGGGYKSHYQQQQHGQQSLYLYRGEIVSRCFQPLVFCVVELESPPSPIPCNILFLCLV</sequence>
<dbReference type="InterPro" id="IPR013520">
    <property type="entry name" value="Ribonucl_H"/>
</dbReference>
<keyword evidence="1" id="KW-0540">Nuclease</keyword>
<dbReference type="SUPFAM" id="SSF90229">
    <property type="entry name" value="CCCH zinc finger"/>
    <property type="match status" value="1"/>
</dbReference>
<dbReference type="EMBL" id="QXGD01000393">
    <property type="protein sequence ID" value="KAE9240971.1"/>
    <property type="molecule type" value="Genomic_DNA"/>
</dbReference>
<dbReference type="EMBL" id="QXFW01000349">
    <property type="protein sequence ID" value="KAE9015188.1"/>
    <property type="molecule type" value="Genomic_DNA"/>
</dbReference>
<reference evidence="17 18" key="1">
    <citation type="submission" date="2018-08" db="EMBL/GenBank/DDBJ databases">
        <title>Genomic investigation of the strawberry pathogen Phytophthora fragariae indicates pathogenicity is determined by transcriptional variation in three key races.</title>
        <authorList>
            <person name="Adams T.M."/>
            <person name="Armitage A.D."/>
            <person name="Sobczyk M.K."/>
            <person name="Bates H.J."/>
            <person name="Dunwell J.M."/>
            <person name="Nellist C.F."/>
            <person name="Harrison R.J."/>
        </authorList>
    </citation>
    <scope>NUCLEOTIDE SEQUENCE [LARGE SCALE GENOMIC DNA]</scope>
    <source>
        <strain evidence="15 19">A4</strain>
        <strain evidence="14 20">BC-1</strain>
        <strain evidence="13 24">BC-23</strain>
        <strain evidence="12 18">NOV-27</strain>
        <strain evidence="11 21">NOV-5</strain>
        <strain evidence="10 22">NOV-71</strain>
        <strain evidence="16 25">NOV-77</strain>
        <strain evidence="8 17">NOV-9</strain>
        <strain evidence="9 23">SCRP245</strain>
    </source>
</reference>
<evidence type="ECO:0000313" key="16">
    <source>
        <dbReference type="EMBL" id="KAE9347466.1"/>
    </source>
</evidence>
<dbReference type="InterPro" id="IPR012337">
    <property type="entry name" value="RNaseH-like_sf"/>
</dbReference>
<feature type="domain" description="C3H1-type" evidence="7">
    <location>
        <begin position="1"/>
        <end position="28"/>
    </location>
</feature>
<dbReference type="InterPro" id="IPR036397">
    <property type="entry name" value="RNaseH_sf"/>
</dbReference>
<comment type="caution">
    <text evidence="11">The sequence shown here is derived from an EMBL/GenBank/DDBJ whole genome shotgun (WGS) entry which is preliminary data.</text>
</comment>
<dbReference type="GO" id="GO:0005634">
    <property type="term" value="C:nucleus"/>
    <property type="evidence" value="ECO:0007669"/>
    <property type="project" value="TreeGrafter"/>
</dbReference>
<dbReference type="EMBL" id="QXGF01000403">
    <property type="protein sequence ID" value="KAE8940792.1"/>
    <property type="molecule type" value="Genomic_DNA"/>
</dbReference>
<keyword evidence="3 6" id="KW-0863">Zinc-finger</keyword>
<dbReference type="Proteomes" id="UP000476176">
    <property type="component" value="Unassembled WGS sequence"/>
</dbReference>
<keyword evidence="4" id="KW-0378">Hydrolase</keyword>
<dbReference type="EMBL" id="QXGB01000434">
    <property type="protein sequence ID" value="KAE9215075.1"/>
    <property type="molecule type" value="Genomic_DNA"/>
</dbReference>
<evidence type="ECO:0000313" key="12">
    <source>
        <dbReference type="EMBL" id="KAE9215075.1"/>
    </source>
</evidence>
<evidence type="ECO:0000313" key="9">
    <source>
        <dbReference type="EMBL" id="KAE9015188.1"/>
    </source>
</evidence>
<evidence type="ECO:0000256" key="6">
    <source>
        <dbReference type="PROSITE-ProRule" id="PRU00723"/>
    </source>
</evidence>
<feature type="zinc finger region" description="C3H1-type" evidence="6">
    <location>
        <begin position="1"/>
        <end position="28"/>
    </location>
</feature>
<feature type="domain" description="C3H1-type" evidence="7">
    <location>
        <begin position="52"/>
        <end position="80"/>
    </location>
</feature>
<evidence type="ECO:0000256" key="5">
    <source>
        <dbReference type="ARBA" id="ARBA00022833"/>
    </source>
</evidence>
<evidence type="ECO:0000313" key="18">
    <source>
        <dbReference type="Proteomes" id="UP000433483"/>
    </source>
</evidence>
<evidence type="ECO:0000313" key="11">
    <source>
        <dbReference type="EMBL" id="KAE9146856.1"/>
    </source>
</evidence>
<dbReference type="Gene3D" id="4.10.1000.10">
    <property type="entry name" value="Zinc finger, CCCH-type"/>
    <property type="match status" value="1"/>
</dbReference>
<dbReference type="InterPro" id="IPR047021">
    <property type="entry name" value="REXO1/3/4-like"/>
</dbReference>
<evidence type="ECO:0000313" key="23">
    <source>
        <dbReference type="Proteomes" id="UP000460718"/>
    </source>
</evidence>
<evidence type="ECO:0000313" key="21">
    <source>
        <dbReference type="Proteomes" id="UP000440732"/>
    </source>
</evidence>
<dbReference type="FunFam" id="3.30.420.10:FF:000166">
    <property type="entry name" value="Exonuclease family protein"/>
    <property type="match status" value="1"/>
</dbReference>
<evidence type="ECO:0000256" key="3">
    <source>
        <dbReference type="ARBA" id="ARBA00022771"/>
    </source>
</evidence>
<evidence type="ECO:0000313" key="22">
    <source>
        <dbReference type="Proteomes" id="UP000441208"/>
    </source>
</evidence>
<dbReference type="EMBL" id="QXFZ01000379">
    <property type="protein sequence ID" value="KAE9118726.1"/>
    <property type="molecule type" value="Genomic_DNA"/>
</dbReference>
<dbReference type="Proteomes" id="UP000460718">
    <property type="component" value="Unassembled WGS sequence"/>
</dbReference>
<evidence type="ECO:0000313" key="10">
    <source>
        <dbReference type="EMBL" id="KAE9118726.1"/>
    </source>
</evidence>
<dbReference type="Pfam" id="PF00642">
    <property type="entry name" value="zf-CCCH"/>
    <property type="match status" value="1"/>
</dbReference>
<proteinExistence type="predicted"/>
<dbReference type="SUPFAM" id="SSF53098">
    <property type="entry name" value="Ribonuclease H-like"/>
    <property type="match status" value="1"/>
</dbReference>
<dbReference type="EMBL" id="QXGA01000382">
    <property type="protein sequence ID" value="KAE9146856.1"/>
    <property type="molecule type" value="Genomic_DNA"/>
</dbReference>
<dbReference type="Proteomes" id="UP000437068">
    <property type="component" value="Unassembled WGS sequence"/>
</dbReference>
<gene>
    <name evidence="15" type="ORF">PF001_g7335</name>
    <name evidence="14" type="ORF">PF002_g9488</name>
    <name evidence="13" type="ORF">PF004_g7629</name>
    <name evidence="12" type="ORF">PF005_g9571</name>
    <name evidence="11" type="ORF">PF006_g8409</name>
    <name evidence="10" type="ORF">PF007_g8820</name>
    <name evidence="16" type="ORF">PF008_g7797</name>
    <name evidence="8" type="ORF">PF009_g9406</name>
    <name evidence="9" type="ORF">PF011_g7733</name>
</gene>
<keyword evidence="18" id="KW-1185">Reference proteome</keyword>
<evidence type="ECO:0000313" key="20">
    <source>
        <dbReference type="Proteomes" id="UP000440367"/>
    </source>
</evidence>
<dbReference type="PANTHER" id="PTHR12801:SF159">
    <property type="entry name" value="C3H1-TYPE DOMAIN-CONTAINING PROTEIN"/>
    <property type="match status" value="1"/>
</dbReference>
<dbReference type="AlphaFoldDB" id="A0A6A3U5M9"/>
<dbReference type="InterPro" id="IPR036855">
    <property type="entry name" value="Znf_CCCH_sf"/>
</dbReference>
<accession>A0A6A3U5M9</accession>
<dbReference type="GO" id="GO:0003676">
    <property type="term" value="F:nucleic acid binding"/>
    <property type="evidence" value="ECO:0007669"/>
    <property type="project" value="InterPro"/>
</dbReference>
<evidence type="ECO:0000313" key="15">
    <source>
        <dbReference type="EMBL" id="KAE9316412.1"/>
    </source>
</evidence>
<dbReference type="PANTHER" id="PTHR12801">
    <property type="entry name" value="RNA EXONUCLEASE REXO1 / RECO3 FAMILY MEMBER-RELATED"/>
    <property type="match status" value="1"/>
</dbReference>
<evidence type="ECO:0000313" key="8">
    <source>
        <dbReference type="EMBL" id="KAE8940792.1"/>
    </source>
</evidence>
<dbReference type="Pfam" id="PF00929">
    <property type="entry name" value="RNase_T"/>
    <property type="match status" value="1"/>
</dbReference>
<dbReference type="Gene3D" id="3.30.420.10">
    <property type="entry name" value="Ribonuclease H-like superfamily/Ribonuclease H"/>
    <property type="match status" value="1"/>
</dbReference>
<dbReference type="SMART" id="SM00479">
    <property type="entry name" value="EXOIII"/>
    <property type="match status" value="1"/>
</dbReference>
<dbReference type="OrthoDB" id="16516at2759"/>
<dbReference type="Proteomes" id="UP000440367">
    <property type="component" value="Unassembled WGS sequence"/>
</dbReference>
<dbReference type="SMART" id="SM00356">
    <property type="entry name" value="ZnF_C3H1"/>
    <property type="match status" value="2"/>
</dbReference>
<dbReference type="GO" id="GO:0004527">
    <property type="term" value="F:exonuclease activity"/>
    <property type="evidence" value="ECO:0007669"/>
    <property type="project" value="InterPro"/>
</dbReference>
<evidence type="ECO:0000313" key="14">
    <source>
        <dbReference type="EMBL" id="KAE9240971.1"/>
    </source>
</evidence>
<evidence type="ECO:0000313" key="17">
    <source>
        <dbReference type="Proteomes" id="UP000429523"/>
    </source>
</evidence>
<dbReference type="GO" id="GO:0008270">
    <property type="term" value="F:zinc ion binding"/>
    <property type="evidence" value="ECO:0007669"/>
    <property type="project" value="UniProtKB-KW"/>
</dbReference>
<keyword evidence="2 6" id="KW-0479">Metal-binding</keyword>
<evidence type="ECO:0000313" key="13">
    <source>
        <dbReference type="EMBL" id="KAE9240151.1"/>
    </source>
</evidence>
<dbReference type="PROSITE" id="PS50103">
    <property type="entry name" value="ZF_C3H1"/>
    <property type="match status" value="2"/>
</dbReference>
<dbReference type="Proteomes" id="UP000440732">
    <property type="component" value="Unassembled WGS sequence"/>
</dbReference>
<dbReference type="EMBL" id="QXFY01000337">
    <property type="protein sequence ID" value="KAE9347466.1"/>
    <property type="molecule type" value="Genomic_DNA"/>
</dbReference>
<name>A0A6A3U5M9_9STRA</name>
<dbReference type="Proteomes" id="UP000429523">
    <property type="component" value="Unassembled WGS sequence"/>
</dbReference>
<evidence type="ECO:0000313" key="24">
    <source>
        <dbReference type="Proteomes" id="UP000476176"/>
    </source>
</evidence>
<protein>
    <recommendedName>
        <fullName evidence="7">C3H1-type domain-containing protein</fullName>
    </recommendedName>
</protein>
<evidence type="ECO:0000313" key="25">
    <source>
        <dbReference type="Proteomes" id="UP000486351"/>
    </source>
</evidence>
<dbReference type="Proteomes" id="UP000486351">
    <property type="component" value="Unassembled WGS sequence"/>
</dbReference>
<dbReference type="EMBL" id="QXGE01000310">
    <property type="protein sequence ID" value="KAE9316412.1"/>
    <property type="molecule type" value="Genomic_DNA"/>
</dbReference>
<dbReference type="EMBL" id="QXGC01000334">
    <property type="protein sequence ID" value="KAE9240151.1"/>
    <property type="molecule type" value="Genomic_DNA"/>
</dbReference>
<evidence type="ECO:0000259" key="7">
    <source>
        <dbReference type="PROSITE" id="PS50103"/>
    </source>
</evidence>
<keyword evidence="5 6" id="KW-0862">Zinc</keyword>